<name>A0A2H9ZRE8_9ASPA</name>
<evidence type="ECO:0000313" key="10">
    <source>
        <dbReference type="EMBL" id="PKA45859.1"/>
    </source>
</evidence>
<feature type="transmembrane region" description="Helical" evidence="8">
    <location>
        <begin position="705"/>
        <end position="722"/>
    </location>
</feature>
<feature type="compositionally biased region" description="Basic and acidic residues" evidence="7">
    <location>
        <begin position="825"/>
        <end position="835"/>
    </location>
</feature>
<keyword evidence="4 8" id="KW-0812">Transmembrane</keyword>
<evidence type="ECO:0000256" key="2">
    <source>
        <dbReference type="ARBA" id="ARBA00005542"/>
    </source>
</evidence>
<dbReference type="OrthoDB" id="69646at2759"/>
<feature type="chain" id="PRO_5014169241" description="EGF-like domain-containing protein" evidence="9">
    <location>
        <begin position="24"/>
        <end position="835"/>
    </location>
</feature>
<keyword evidence="6 8" id="KW-0472">Membrane</keyword>
<evidence type="ECO:0000256" key="6">
    <source>
        <dbReference type="ARBA" id="ARBA00023136"/>
    </source>
</evidence>
<reference evidence="10 11" key="1">
    <citation type="journal article" date="2017" name="Nature">
        <title>The Apostasia genome and the evolution of orchids.</title>
        <authorList>
            <person name="Zhang G.Q."/>
            <person name="Liu K.W."/>
            <person name="Li Z."/>
            <person name="Lohaus R."/>
            <person name="Hsiao Y.Y."/>
            <person name="Niu S.C."/>
            <person name="Wang J.Y."/>
            <person name="Lin Y.C."/>
            <person name="Xu Q."/>
            <person name="Chen L.J."/>
            <person name="Yoshida K."/>
            <person name="Fujiwara S."/>
            <person name="Wang Z.W."/>
            <person name="Zhang Y.Q."/>
            <person name="Mitsuda N."/>
            <person name="Wang M."/>
            <person name="Liu G.H."/>
            <person name="Pecoraro L."/>
            <person name="Huang H.X."/>
            <person name="Xiao X.J."/>
            <person name="Lin M."/>
            <person name="Wu X.Y."/>
            <person name="Wu W.L."/>
            <person name="Chen Y.Y."/>
            <person name="Chang S.B."/>
            <person name="Sakamoto S."/>
            <person name="Ohme-Takagi M."/>
            <person name="Yagi M."/>
            <person name="Zeng S.J."/>
            <person name="Shen C.Y."/>
            <person name="Yeh C.M."/>
            <person name="Luo Y.B."/>
            <person name="Tsai W.C."/>
            <person name="Van de Peer Y."/>
            <person name="Liu Z.J."/>
        </authorList>
    </citation>
    <scope>NUCLEOTIDE SEQUENCE [LARGE SCALE GENOMIC DNA]</scope>
    <source>
        <strain evidence="11">cv. Shenzhen</strain>
        <tissue evidence="10">Stem</tissue>
    </source>
</reference>
<evidence type="ECO:0000256" key="8">
    <source>
        <dbReference type="SAM" id="Phobius"/>
    </source>
</evidence>
<keyword evidence="5 8" id="KW-1133">Transmembrane helix</keyword>
<keyword evidence="3" id="KW-1003">Cell membrane</keyword>
<evidence type="ECO:0000256" key="9">
    <source>
        <dbReference type="SAM" id="SignalP"/>
    </source>
</evidence>
<organism evidence="10 11">
    <name type="scientific">Apostasia shenzhenica</name>
    <dbReference type="NCBI Taxonomy" id="1088818"/>
    <lineage>
        <taxon>Eukaryota</taxon>
        <taxon>Viridiplantae</taxon>
        <taxon>Streptophyta</taxon>
        <taxon>Embryophyta</taxon>
        <taxon>Tracheophyta</taxon>
        <taxon>Spermatophyta</taxon>
        <taxon>Magnoliopsida</taxon>
        <taxon>Liliopsida</taxon>
        <taxon>Asparagales</taxon>
        <taxon>Orchidaceae</taxon>
        <taxon>Apostasioideae</taxon>
        <taxon>Apostasia</taxon>
    </lineage>
</organism>
<protein>
    <recommendedName>
        <fullName evidence="12">EGF-like domain-containing protein</fullName>
    </recommendedName>
</protein>
<evidence type="ECO:0000256" key="3">
    <source>
        <dbReference type="ARBA" id="ARBA00022475"/>
    </source>
</evidence>
<dbReference type="STRING" id="1088818.A0A2H9ZRE8"/>
<feature type="transmembrane region" description="Helical" evidence="8">
    <location>
        <begin position="658"/>
        <end position="675"/>
    </location>
</feature>
<dbReference type="AlphaFoldDB" id="A0A2H9ZRE8"/>
<keyword evidence="11" id="KW-1185">Reference proteome</keyword>
<gene>
    <name evidence="10" type="ORF">AXF42_Ash016885</name>
</gene>
<feature type="transmembrane region" description="Helical" evidence="8">
    <location>
        <begin position="789"/>
        <end position="809"/>
    </location>
</feature>
<evidence type="ECO:0000256" key="4">
    <source>
        <dbReference type="ARBA" id="ARBA00022692"/>
    </source>
</evidence>
<dbReference type="InterPro" id="IPR021910">
    <property type="entry name" value="NGX6/PGAP6/MYMK"/>
</dbReference>
<feature type="signal peptide" evidence="9">
    <location>
        <begin position="1"/>
        <end position="23"/>
    </location>
</feature>
<comment type="subcellular location">
    <subcellularLocation>
        <location evidence="1">Cell membrane</location>
        <topology evidence="1">Multi-pass membrane protein</topology>
    </subcellularLocation>
</comment>
<dbReference type="Pfam" id="PF12036">
    <property type="entry name" value="DUF3522"/>
    <property type="match status" value="1"/>
</dbReference>
<dbReference type="PANTHER" id="PTHR14319:SF3">
    <property type="entry name" value="TRANSMEMBRANE PROTEIN-LIKE PROTEIN"/>
    <property type="match status" value="1"/>
</dbReference>
<dbReference type="GO" id="GO:0005886">
    <property type="term" value="C:plasma membrane"/>
    <property type="evidence" value="ECO:0007669"/>
    <property type="project" value="UniProtKB-SubCell"/>
</dbReference>
<sequence length="835" mass="93574">MGAPDRLRLWWLLWLFFWRMTAGQELGEPGSSFTLYSVNRRDVLLRPYDWTYLRVDVPAWFSSMTMIFISSVDISKEHVKQLPKSKLPVICFNQGSLPLPDISNTYLDTLLSNFITNGSSNGAQFLQNMEQCIPFQKNLTMLLTKDQVSPGVWYIGFFNGLGPERTQSKMINRGESYSISTSITVKGCASSTLWGPYCNQTIDMVSCSQPGDKHPRSLLDVNLYKNCRDLLRTSSHLLSDQNSLGQRQDATNSNVSLAAEYLVNCDNPQISCLADGELKFYFLDIAGPISHFIVTAAGLKLNQTSSSSAAGFDGILLMCYARFNGMPLSTLNDQFADISRGPLVIKSPKIGRWYVALQVLNQKKGDGLTLPGDKLCFSIQWQLHQCLNGKTGLNCTWEVYMLQRVIRRGSSERAYYLPLGSSEDAAFNLNNRLSNSSIDNVAWTYFFLDVPYGAAGSNMHVQLTSDKNVNFEIYSRYGGAASIESWDYYVNNTSNSNESRLLTQNDISKGRIEFYLFNVKEGIWSFGLCHAADISEHQSTLSISLEACPKHCSFSGQCEYSTDESGLTIYSFCSCDGNHGGFDCSNELVSAKGHIWHLIFLVASNGAAILPAFWSIRQKAFSEWVIFTSSGISSGLYHACDVGSWCALSFHALQFMDFWLSFMAVVSTFVFMATIDEASKRAIHTIVAIVTALLAENGATRSENVVIVIAIGSLGLLVGWLLEYSAASRIVCPTRLDFDMIDSWQIIKRWCWNTIKILHKRFRWPFMILGFVGLALAGTSWSLETSGSYWFWHSLWHISIYTASFFFLCSTTPKKHSGSEESEYELTRQDSSSRD</sequence>
<dbReference type="Proteomes" id="UP000236161">
    <property type="component" value="Unassembled WGS sequence"/>
</dbReference>
<dbReference type="PANTHER" id="PTHR14319">
    <property type="entry name" value="FIVE-SPAN TRANSMEMBRANE PROTEIN M83"/>
    <property type="match status" value="1"/>
</dbReference>
<feature type="region of interest" description="Disordered" evidence="7">
    <location>
        <begin position="813"/>
        <end position="835"/>
    </location>
</feature>
<comment type="similarity">
    <text evidence="2">Belongs to the TMEM8 family.</text>
</comment>
<evidence type="ECO:0000256" key="5">
    <source>
        <dbReference type="ARBA" id="ARBA00022989"/>
    </source>
</evidence>
<feature type="transmembrane region" description="Helical" evidence="8">
    <location>
        <begin position="764"/>
        <end position="783"/>
    </location>
</feature>
<evidence type="ECO:0008006" key="12">
    <source>
        <dbReference type="Google" id="ProtNLM"/>
    </source>
</evidence>
<dbReference type="EMBL" id="KZ454678">
    <property type="protein sequence ID" value="PKA45859.1"/>
    <property type="molecule type" value="Genomic_DNA"/>
</dbReference>
<evidence type="ECO:0000313" key="11">
    <source>
        <dbReference type="Proteomes" id="UP000236161"/>
    </source>
</evidence>
<feature type="transmembrane region" description="Helical" evidence="8">
    <location>
        <begin position="595"/>
        <end position="614"/>
    </location>
</feature>
<evidence type="ECO:0000256" key="1">
    <source>
        <dbReference type="ARBA" id="ARBA00004651"/>
    </source>
</evidence>
<proteinExistence type="inferred from homology"/>
<accession>A0A2H9ZRE8</accession>
<keyword evidence="9" id="KW-0732">Signal</keyword>
<evidence type="ECO:0000256" key="7">
    <source>
        <dbReference type="SAM" id="MobiDB-lite"/>
    </source>
</evidence>